<protein>
    <recommendedName>
        <fullName evidence="1">Thioesterase domain-containing protein</fullName>
    </recommendedName>
</protein>
<dbReference type="InterPro" id="IPR052061">
    <property type="entry name" value="PTE-AB_protein"/>
</dbReference>
<sequence length="206" mass="23880">MTADSTFQPNFESSRVFRHYSTKYKTRSYTTDEFVKEKVGCPLTSETLAGSSTIGYRSLTMYFIDPYHFEYHPIIEEDYINDNYSITFFRLGDGLLGHDGIVHGGLSATLLDELTCRLAFQNYKLKKAVTANLNINYRQPVITNTFVLVKCRLLRKEGRKCWVQGTVYRINLDEDPEFVESKENILIEAEVLVIEPKWVHQLQNQV</sequence>
<accession>A0A9P8AGC3</accession>
<proteinExistence type="predicted"/>
<dbReference type="AlphaFoldDB" id="A0A9P8AGC3"/>
<dbReference type="SUPFAM" id="SSF54637">
    <property type="entry name" value="Thioesterase/thiol ester dehydrase-isomerase"/>
    <property type="match status" value="1"/>
</dbReference>
<dbReference type="GeneID" id="66116829"/>
<evidence type="ECO:0000259" key="1">
    <source>
        <dbReference type="Pfam" id="PF03061"/>
    </source>
</evidence>
<dbReference type="Gene3D" id="3.10.129.10">
    <property type="entry name" value="Hotdog Thioesterase"/>
    <property type="match status" value="1"/>
</dbReference>
<dbReference type="PANTHER" id="PTHR47260:SF1">
    <property type="entry name" value="UPF0644 PROTEIN PB2B4.06"/>
    <property type="match status" value="1"/>
</dbReference>
<name>A0A9P8AGC3_9ASCO</name>
<dbReference type="Proteomes" id="UP000790833">
    <property type="component" value="Unassembled WGS sequence"/>
</dbReference>
<dbReference type="RefSeq" id="XP_043046963.1">
    <property type="nucleotide sequence ID" value="XM_043194178.1"/>
</dbReference>
<keyword evidence="3" id="KW-1185">Reference proteome</keyword>
<dbReference type="InterPro" id="IPR006683">
    <property type="entry name" value="Thioestr_dom"/>
</dbReference>
<dbReference type="PANTHER" id="PTHR47260">
    <property type="entry name" value="UPF0644 PROTEIN PB2B4.06"/>
    <property type="match status" value="1"/>
</dbReference>
<reference evidence="2" key="1">
    <citation type="submission" date="2021-03" db="EMBL/GenBank/DDBJ databases">
        <authorList>
            <person name="Palmer J.M."/>
        </authorList>
    </citation>
    <scope>NUCLEOTIDE SEQUENCE</scope>
    <source>
        <strain evidence="2">ARV_011</strain>
    </source>
</reference>
<dbReference type="CDD" id="cd03443">
    <property type="entry name" value="PaaI_thioesterase"/>
    <property type="match status" value="1"/>
</dbReference>
<comment type="caution">
    <text evidence="2">The sequence shown here is derived from an EMBL/GenBank/DDBJ whole genome shotgun (WGS) entry which is preliminary data.</text>
</comment>
<feature type="domain" description="Thioesterase" evidence="1">
    <location>
        <begin position="100"/>
        <end position="169"/>
    </location>
</feature>
<evidence type="ECO:0000313" key="3">
    <source>
        <dbReference type="Proteomes" id="UP000790833"/>
    </source>
</evidence>
<dbReference type="OrthoDB" id="506431at2759"/>
<evidence type="ECO:0000313" key="2">
    <source>
        <dbReference type="EMBL" id="KAG7191411.1"/>
    </source>
</evidence>
<dbReference type="InterPro" id="IPR029069">
    <property type="entry name" value="HotDog_dom_sf"/>
</dbReference>
<gene>
    <name evidence="2" type="ORF">KQ657_003455</name>
</gene>
<organism evidence="2 3">
    <name type="scientific">Scheffersomyces spartinae</name>
    <dbReference type="NCBI Taxonomy" id="45513"/>
    <lineage>
        <taxon>Eukaryota</taxon>
        <taxon>Fungi</taxon>
        <taxon>Dikarya</taxon>
        <taxon>Ascomycota</taxon>
        <taxon>Saccharomycotina</taxon>
        <taxon>Pichiomycetes</taxon>
        <taxon>Debaryomycetaceae</taxon>
        <taxon>Scheffersomyces</taxon>
    </lineage>
</organism>
<dbReference type="Pfam" id="PF03061">
    <property type="entry name" value="4HBT"/>
    <property type="match status" value="1"/>
</dbReference>
<dbReference type="EMBL" id="JAHMUF010000030">
    <property type="protein sequence ID" value="KAG7191411.1"/>
    <property type="molecule type" value="Genomic_DNA"/>
</dbReference>